<dbReference type="InterPro" id="IPR016136">
    <property type="entry name" value="DNA_helicase_N/primase_C"/>
</dbReference>
<keyword evidence="9" id="KW-0413">Isomerase</keyword>
<evidence type="ECO:0000256" key="7">
    <source>
        <dbReference type="ARBA" id="ARBA00022840"/>
    </source>
</evidence>
<dbReference type="PANTHER" id="PTHR30153:SF2">
    <property type="entry name" value="REPLICATIVE DNA HELICASE"/>
    <property type="match status" value="1"/>
</dbReference>
<comment type="similarity">
    <text evidence="1 12">Belongs to the helicase family. DnaB subfamily.</text>
</comment>
<reference evidence="14 15" key="1">
    <citation type="submission" date="2017-07" db="EMBL/GenBank/DDBJ databases">
        <title>Complete genome sequence of Spiroplasma corruscae EC-1 (DSM 19793).</title>
        <authorList>
            <person name="Tsai Y.-M."/>
            <person name="Lo W.-S."/>
            <person name="Kuo C.-H."/>
        </authorList>
    </citation>
    <scope>NUCLEOTIDE SEQUENCE [LARGE SCALE GENOMIC DNA]</scope>
    <source>
        <strain evidence="14 15">EC-1</strain>
    </source>
</reference>
<dbReference type="InterPro" id="IPR036185">
    <property type="entry name" value="DNA_heli_DnaB-like_N_sf"/>
</dbReference>
<dbReference type="Gene3D" id="3.40.50.300">
    <property type="entry name" value="P-loop containing nucleotide triphosphate hydrolases"/>
    <property type="match status" value="1"/>
</dbReference>
<organism evidence="14 15">
    <name type="scientific">Spiroplasma corruscae</name>
    <dbReference type="NCBI Taxonomy" id="216934"/>
    <lineage>
        <taxon>Bacteria</taxon>
        <taxon>Bacillati</taxon>
        <taxon>Mycoplasmatota</taxon>
        <taxon>Mollicutes</taxon>
        <taxon>Entomoplasmatales</taxon>
        <taxon>Spiroplasmataceae</taxon>
        <taxon>Spiroplasma</taxon>
    </lineage>
</organism>
<dbReference type="InterPro" id="IPR027417">
    <property type="entry name" value="P-loop_NTPase"/>
</dbReference>
<proteinExistence type="inferred from homology"/>
<evidence type="ECO:0000313" key="15">
    <source>
        <dbReference type="Proteomes" id="UP000203229"/>
    </source>
</evidence>
<sequence>MTDINNTTLIDLEKTVLAITLHSPKARFEIITQLDENDFFLKQHNIIFSSIKKLSSISKTISLTKVIESLESEKKLNEVGGVEYISNISGYYVTDEGFEDYVELIFKSSIGRKLDRELENIKKLRENNTPIDQVFLETQQRILEIKTDIHKDEATQINKTIIDVIKKIEELSKNENFINGVPSGFYLIDQMTNGWQNGDLIILAARPSMGKTAFALNLAINATTYNKSVAFFSLEMPKEQLVQRILSAKSKVSSSLLKRSKNLSKEVWKRIYAGGEDIKKMNIVIDDSPSINVLQLQSKLRKLKRDFKIDICIIDYLQLISSISTSFESRQNEVAAISRQLKKIARELEMPIICLSQLSRKVESREQKIPIMSDLRDSGAIEQDADIIMFLYREAYYDSKELSYDSIETGDVSTIIEDTDETDVIISKHRNGPTGTVKINFIRNCGKFLDKNN</sequence>
<dbReference type="GO" id="GO:0006269">
    <property type="term" value="P:DNA replication, synthesis of primer"/>
    <property type="evidence" value="ECO:0007669"/>
    <property type="project" value="UniProtKB-UniRule"/>
</dbReference>
<evidence type="ECO:0000256" key="10">
    <source>
        <dbReference type="ARBA" id="ARBA00048954"/>
    </source>
</evidence>
<dbReference type="Pfam" id="PF03796">
    <property type="entry name" value="DnaB_C"/>
    <property type="match status" value="1"/>
</dbReference>
<dbReference type="GO" id="GO:1990077">
    <property type="term" value="C:primosome complex"/>
    <property type="evidence" value="ECO:0007669"/>
    <property type="project" value="UniProtKB-UniRule"/>
</dbReference>
<dbReference type="GO" id="GO:0043139">
    <property type="term" value="F:5'-3' DNA helicase activity"/>
    <property type="evidence" value="ECO:0007669"/>
    <property type="project" value="UniProtKB-EC"/>
</dbReference>
<dbReference type="PROSITE" id="PS51199">
    <property type="entry name" value="SF4_HELICASE"/>
    <property type="match status" value="1"/>
</dbReference>
<evidence type="ECO:0000256" key="3">
    <source>
        <dbReference type="ARBA" id="ARBA00022705"/>
    </source>
</evidence>
<evidence type="ECO:0000256" key="12">
    <source>
        <dbReference type="RuleBase" id="RU362085"/>
    </source>
</evidence>
<evidence type="ECO:0000313" key="14">
    <source>
        <dbReference type="EMBL" id="ASP27799.1"/>
    </source>
</evidence>
<evidence type="ECO:0000256" key="1">
    <source>
        <dbReference type="ARBA" id="ARBA00008428"/>
    </source>
</evidence>
<name>A0A222EMQ0_9MOLU</name>
<evidence type="ECO:0000256" key="4">
    <source>
        <dbReference type="ARBA" id="ARBA00022741"/>
    </source>
</evidence>
<keyword evidence="6 12" id="KW-0347">Helicase</keyword>
<dbReference type="EMBL" id="CP022535">
    <property type="protein sequence ID" value="ASP27799.1"/>
    <property type="molecule type" value="Genomic_DNA"/>
</dbReference>
<keyword evidence="8 12" id="KW-0238">DNA-binding</keyword>
<evidence type="ECO:0000256" key="9">
    <source>
        <dbReference type="ARBA" id="ARBA00023235"/>
    </source>
</evidence>
<keyword evidence="4 12" id="KW-0547">Nucleotide-binding</keyword>
<keyword evidence="2 12" id="KW-0639">Primosome</keyword>
<dbReference type="CDD" id="cd00984">
    <property type="entry name" value="DnaB_C"/>
    <property type="match status" value="1"/>
</dbReference>
<keyword evidence="7 12" id="KW-0067">ATP-binding</keyword>
<keyword evidence="5 12" id="KW-0378">Hydrolase</keyword>
<dbReference type="GO" id="GO:0005524">
    <property type="term" value="F:ATP binding"/>
    <property type="evidence" value="ECO:0007669"/>
    <property type="project" value="UniProtKB-UniRule"/>
</dbReference>
<evidence type="ECO:0000256" key="6">
    <source>
        <dbReference type="ARBA" id="ARBA00022806"/>
    </source>
</evidence>
<evidence type="ECO:0000256" key="11">
    <source>
        <dbReference type="NCBIfam" id="TIGR00665"/>
    </source>
</evidence>
<dbReference type="RefSeq" id="WP_094047961.1">
    <property type="nucleotide sequence ID" value="NZ_CP022535.1"/>
</dbReference>
<dbReference type="SUPFAM" id="SSF52540">
    <property type="entry name" value="P-loop containing nucleoside triphosphate hydrolases"/>
    <property type="match status" value="1"/>
</dbReference>
<dbReference type="KEGG" id="scou:SCORR_v1c00240"/>
<feature type="domain" description="SF4 helicase" evidence="13">
    <location>
        <begin position="174"/>
        <end position="453"/>
    </location>
</feature>
<dbReference type="InterPro" id="IPR007694">
    <property type="entry name" value="DNA_helicase_DnaB-like_C"/>
</dbReference>
<evidence type="ECO:0000256" key="8">
    <source>
        <dbReference type="ARBA" id="ARBA00023125"/>
    </source>
</evidence>
<dbReference type="InterPro" id="IPR007693">
    <property type="entry name" value="DNA_helicase_DnaB-like_N"/>
</dbReference>
<dbReference type="Pfam" id="PF00772">
    <property type="entry name" value="DnaB"/>
    <property type="match status" value="1"/>
</dbReference>
<dbReference type="PANTHER" id="PTHR30153">
    <property type="entry name" value="REPLICATIVE DNA HELICASE DNAB"/>
    <property type="match status" value="1"/>
</dbReference>
<dbReference type="SUPFAM" id="SSF48024">
    <property type="entry name" value="N-terminal domain of DnaB helicase"/>
    <property type="match status" value="1"/>
</dbReference>
<keyword evidence="15" id="KW-1185">Reference proteome</keyword>
<comment type="catalytic activity">
    <reaction evidence="10 12">
        <text>ATP + H2O = ADP + phosphate + H(+)</text>
        <dbReference type="Rhea" id="RHEA:13065"/>
        <dbReference type="ChEBI" id="CHEBI:15377"/>
        <dbReference type="ChEBI" id="CHEBI:15378"/>
        <dbReference type="ChEBI" id="CHEBI:30616"/>
        <dbReference type="ChEBI" id="CHEBI:43474"/>
        <dbReference type="ChEBI" id="CHEBI:456216"/>
        <dbReference type="EC" id="5.6.2.3"/>
    </reaction>
</comment>
<dbReference type="EC" id="5.6.2.3" evidence="11 12"/>
<dbReference type="NCBIfam" id="TIGR00665">
    <property type="entry name" value="DnaB"/>
    <property type="match status" value="1"/>
</dbReference>
<accession>A0A222EMQ0</accession>
<evidence type="ECO:0000256" key="5">
    <source>
        <dbReference type="ARBA" id="ARBA00022801"/>
    </source>
</evidence>
<dbReference type="Proteomes" id="UP000203229">
    <property type="component" value="Chromosome"/>
</dbReference>
<evidence type="ECO:0000256" key="2">
    <source>
        <dbReference type="ARBA" id="ARBA00022515"/>
    </source>
</evidence>
<comment type="function">
    <text evidence="12">The main replicative DNA helicase, it participates in initiation and elongation during chromosome replication. Travels ahead of the DNA replisome, separating dsDNA into templates for DNA synthesis. A processive ATP-dependent 5'-3' DNA helicase it has DNA-dependent ATPase activity.</text>
</comment>
<dbReference type="InterPro" id="IPR007692">
    <property type="entry name" value="DNA_helicase_DnaB"/>
</dbReference>
<evidence type="ECO:0000259" key="13">
    <source>
        <dbReference type="PROSITE" id="PS51199"/>
    </source>
</evidence>
<keyword evidence="3 12" id="KW-0235">DNA replication</keyword>
<protein>
    <recommendedName>
        <fullName evidence="11 12">Replicative DNA helicase</fullName>
        <ecNumber evidence="11 12">5.6.2.3</ecNumber>
    </recommendedName>
</protein>
<gene>
    <name evidence="14" type="primary">dnaC</name>
    <name evidence="14" type="ORF">SCORR_v1c00240</name>
</gene>
<dbReference type="Gene3D" id="1.10.860.10">
    <property type="entry name" value="DNAb Helicase, Chain A"/>
    <property type="match status" value="1"/>
</dbReference>
<dbReference type="GO" id="GO:0003677">
    <property type="term" value="F:DNA binding"/>
    <property type="evidence" value="ECO:0007669"/>
    <property type="project" value="UniProtKB-UniRule"/>
</dbReference>
<dbReference type="GO" id="GO:0005829">
    <property type="term" value="C:cytosol"/>
    <property type="evidence" value="ECO:0007669"/>
    <property type="project" value="TreeGrafter"/>
</dbReference>
<dbReference type="AlphaFoldDB" id="A0A222EMQ0"/>
<dbReference type="GO" id="GO:0016887">
    <property type="term" value="F:ATP hydrolysis activity"/>
    <property type="evidence" value="ECO:0007669"/>
    <property type="project" value="RHEA"/>
</dbReference>
<dbReference type="OrthoDB" id="9773982at2"/>